<dbReference type="Gene3D" id="2.60.40.10">
    <property type="entry name" value="Immunoglobulins"/>
    <property type="match status" value="1"/>
</dbReference>
<name>A0A0S4KVB7_9BACT</name>
<dbReference type="InterPro" id="IPR003961">
    <property type="entry name" value="FN3_dom"/>
</dbReference>
<dbReference type="PROSITE" id="PS50853">
    <property type="entry name" value="FN3"/>
    <property type="match status" value="1"/>
</dbReference>
<gene>
    <name evidence="2" type="ORF">NITINOP_2172</name>
</gene>
<organism evidence="2 3">
    <name type="scientific">Candidatus Nitrospira inopinata</name>
    <dbReference type="NCBI Taxonomy" id="1715989"/>
    <lineage>
        <taxon>Bacteria</taxon>
        <taxon>Pseudomonadati</taxon>
        <taxon>Nitrospirota</taxon>
        <taxon>Nitrospiria</taxon>
        <taxon>Nitrospirales</taxon>
        <taxon>Nitrospiraceae</taxon>
        <taxon>Nitrospira</taxon>
    </lineage>
</organism>
<evidence type="ECO:0000313" key="2">
    <source>
        <dbReference type="EMBL" id="CUQ67144.1"/>
    </source>
</evidence>
<dbReference type="InterPro" id="IPR036116">
    <property type="entry name" value="FN3_sf"/>
</dbReference>
<dbReference type="InterPro" id="IPR013783">
    <property type="entry name" value="Ig-like_fold"/>
</dbReference>
<dbReference type="Proteomes" id="UP000066284">
    <property type="component" value="Chromosome 1"/>
</dbReference>
<dbReference type="SMART" id="SM00060">
    <property type="entry name" value="FN3"/>
    <property type="match status" value="1"/>
</dbReference>
<dbReference type="EMBL" id="LN885086">
    <property type="protein sequence ID" value="CUQ67144.1"/>
    <property type="molecule type" value="Genomic_DNA"/>
</dbReference>
<dbReference type="Pfam" id="PF00041">
    <property type="entry name" value="fn3"/>
    <property type="match status" value="1"/>
</dbReference>
<accession>A0A0S4KVB7</accession>
<evidence type="ECO:0000313" key="3">
    <source>
        <dbReference type="Proteomes" id="UP000066284"/>
    </source>
</evidence>
<keyword evidence="3" id="KW-1185">Reference proteome</keyword>
<feature type="domain" description="Fibronectin type-III" evidence="1">
    <location>
        <begin position="62"/>
        <end position="152"/>
    </location>
</feature>
<dbReference type="AlphaFoldDB" id="A0A0S4KVB7"/>
<proteinExistence type="predicted"/>
<reference evidence="3" key="1">
    <citation type="submission" date="2015-09" db="EMBL/GenBank/DDBJ databases">
        <authorList>
            <person name="Daims H."/>
        </authorList>
    </citation>
    <scope>NUCLEOTIDE SEQUENCE [LARGE SCALE GENOMIC DNA]</scope>
</reference>
<protein>
    <recommendedName>
        <fullName evidence="1">Fibronectin type-III domain-containing protein</fullName>
    </recommendedName>
</protein>
<sequence length="152" mass="16316">MMSNNFTTPDCRKILVKHSRSIRFTMPDSKKTPTKRIPSILAGVVGAIGLFLSGCGAGDEQGLMMSTIASATGSTVTLAWDPVTDPTVVGYYIHYGKQSPNQWGSCSYDHEQFVPSSQGTVMDLDPGSIYYFAVSAYNGLQSACSNEVQTAT</sequence>
<dbReference type="CDD" id="cd00063">
    <property type="entry name" value="FN3"/>
    <property type="match status" value="1"/>
</dbReference>
<evidence type="ECO:0000259" key="1">
    <source>
        <dbReference type="PROSITE" id="PS50853"/>
    </source>
</evidence>
<dbReference type="STRING" id="1715989.NITINOP_2172"/>
<dbReference type="SUPFAM" id="SSF49265">
    <property type="entry name" value="Fibronectin type III"/>
    <property type="match status" value="1"/>
</dbReference>
<dbReference type="KEGG" id="nio:NITINOP_2172"/>